<name>A0A5R9GR15_9PROT</name>
<dbReference type="Pfam" id="PF08447">
    <property type="entry name" value="PAS_3"/>
    <property type="match status" value="1"/>
</dbReference>
<evidence type="ECO:0000256" key="6">
    <source>
        <dbReference type="ARBA" id="ARBA00022692"/>
    </source>
</evidence>
<dbReference type="InterPro" id="IPR035965">
    <property type="entry name" value="PAS-like_dom_sf"/>
</dbReference>
<dbReference type="InterPro" id="IPR036097">
    <property type="entry name" value="HisK_dim/P_sf"/>
</dbReference>
<dbReference type="CDD" id="cd00156">
    <property type="entry name" value="REC"/>
    <property type="match status" value="1"/>
</dbReference>
<dbReference type="PROSITE" id="PS50110">
    <property type="entry name" value="RESPONSE_REGULATORY"/>
    <property type="match status" value="1"/>
</dbReference>
<dbReference type="PROSITE" id="PS50109">
    <property type="entry name" value="HIS_KIN"/>
    <property type="match status" value="1"/>
</dbReference>
<dbReference type="Gene3D" id="3.40.50.2300">
    <property type="match status" value="1"/>
</dbReference>
<comment type="caution">
    <text evidence="20">The sequence shown here is derived from an EMBL/GenBank/DDBJ whole genome shotgun (WGS) entry which is preliminary data.</text>
</comment>
<dbReference type="InterPro" id="IPR003594">
    <property type="entry name" value="HATPase_dom"/>
</dbReference>
<evidence type="ECO:0000313" key="21">
    <source>
        <dbReference type="Proteomes" id="UP000306585"/>
    </source>
</evidence>
<evidence type="ECO:0000259" key="18">
    <source>
        <dbReference type="PROSITE" id="PS50113"/>
    </source>
</evidence>
<gene>
    <name evidence="20" type="ORF">FEF65_12515</name>
</gene>
<dbReference type="InterPro" id="IPR000700">
    <property type="entry name" value="PAS-assoc_C"/>
</dbReference>
<feature type="domain" description="PAC" evidence="18">
    <location>
        <begin position="553"/>
        <end position="607"/>
    </location>
</feature>
<protein>
    <recommendedName>
        <fullName evidence="3">histidine kinase</fullName>
        <ecNumber evidence="3">2.7.13.3</ecNumber>
    </recommendedName>
</protein>
<dbReference type="SUPFAM" id="SSF52172">
    <property type="entry name" value="CheY-like"/>
    <property type="match status" value="1"/>
</dbReference>
<dbReference type="Pfam" id="PF00989">
    <property type="entry name" value="PAS"/>
    <property type="match status" value="1"/>
</dbReference>
<dbReference type="AlphaFoldDB" id="A0A5R9GR15"/>
<dbReference type="Gene3D" id="3.30.565.10">
    <property type="entry name" value="Histidine kinase-like ATPase, C-terminal domain"/>
    <property type="match status" value="1"/>
</dbReference>
<dbReference type="InterPro" id="IPR003661">
    <property type="entry name" value="HisK_dim/P_dom"/>
</dbReference>
<dbReference type="PANTHER" id="PTHR43065:SF46">
    <property type="entry name" value="C4-DICARBOXYLATE TRANSPORT SENSOR PROTEIN DCTB"/>
    <property type="match status" value="1"/>
</dbReference>
<keyword evidence="12 14" id="KW-0472">Membrane</keyword>
<dbReference type="Gene3D" id="3.30.450.350">
    <property type="entry name" value="CHASE domain"/>
    <property type="match status" value="1"/>
</dbReference>
<dbReference type="InterPro" id="IPR042240">
    <property type="entry name" value="CHASE_sf"/>
</dbReference>
<feature type="domain" description="Response regulatory" evidence="16">
    <location>
        <begin position="865"/>
        <end position="980"/>
    </location>
</feature>
<dbReference type="InterPro" id="IPR006189">
    <property type="entry name" value="CHASE_dom"/>
</dbReference>
<feature type="transmembrane region" description="Helical" evidence="14">
    <location>
        <begin position="318"/>
        <end position="336"/>
    </location>
</feature>
<keyword evidence="11" id="KW-0902">Two-component regulatory system</keyword>
<dbReference type="InterPro" id="IPR005467">
    <property type="entry name" value="His_kinase_dom"/>
</dbReference>
<organism evidence="20 21">
    <name type="scientific">Mariprofundus erugo</name>
    <dbReference type="NCBI Taxonomy" id="2528639"/>
    <lineage>
        <taxon>Bacteria</taxon>
        <taxon>Pseudomonadati</taxon>
        <taxon>Pseudomonadota</taxon>
        <taxon>Candidatius Mariprofundia</taxon>
        <taxon>Mariprofundales</taxon>
        <taxon>Mariprofundaceae</taxon>
        <taxon>Mariprofundus</taxon>
    </lineage>
</organism>
<evidence type="ECO:0000259" key="19">
    <source>
        <dbReference type="PROSITE" id="PS50839"/>
    </source>
</evidence>
<evidence type="ECO:0000256" key="11">
    <source>
        <dbReference type="ARBA" id="ARBA00023012"/>
    </source>
</evidence>
<comment type="catalytic activity">
    <reaction evidence="1">
        <text>ATP + protein L-histidine = ADP + protein N-phospho-L-histidine.</text>
        <dbReference type="EC" id="2.7.13.3"/>
    </reaction>
</comment>
<dbReference type="InterPro" id="IPR001789">
    <property type="entry name" value="Sig_transdc_resp-reg_receiver"/>
</dbReference>
<dbReference type="PRINTS" id="PR00344">
    <property type="entry name" value="BCTRLSENSOR"/>
</dbReference>
<feature type="domain" description="PAS" evidence="17">
    <location>
        <begin position="356"/>
        <end position="428"/>
    </location>
</feature>
<dbReference type="EMBL" id="VBRY01000014">
    <property type="protein sequence ID" value="TLS65644.1"/>
    <property type="molecule type" value="Genomic_DNA"/>
</dbReference>
<dbReference type="SMART" id="SM00086">
    <property type="entry name" value="PAC"/>
    <property type="match status" value="2"/>
</dbReference>
<evidence type="ECO:0000256" key="4">
    <source>
        <dbReference type="ARBA" id="ARBA00022553"/>
    </source>
</evidence>
<accession>A0A5R9GR15</accession>
<dbReference type="GO" id="GO:0016020">
    <property type="term" value="C:membrane"/>
    <property type="evidence" value="ECO:0007669"/>
    <property type="project" value="UniProtKB-SubCell"/>
</dbReference>
<dbReference type="InterPro" id="IPR013655">
    <property type="entry name" value="PAS_fold_3"/>
</dbReference>
<proteinExistence type="predicted"/>
<feature type="domain" description="Histidine kinase" evidence="15">
    <location>
        <begin position="620"/>
        <end position="845"/>
    </location>
</feature>
<evidence type="ECO:0000256" key="12">
    <source>
        <dbReference type="ARBA" id="ARBA00023136"/>
    </source>
</evidence>
<evidence type="ECO:0000256" key="9">
    <source>
        <dbReference type="ARBA" id="ARBA00022840"/>
    </source>
</evidence>
<keyword evidence="4 13" id="KW-0597">Phosphoprotein</keyword>
<dbReference type="SMART" id="SM00091">
    <property type="entry name" value="PAS"/>
    <property type="match status" value="2"/>
</dbReference>
<dbReference type="PANTHER" id="PTHR43065">
    <property type="entry name" value="SENSOR HISTIDINE KINASE"/>
    <property type="match status" value="1"/>
</dbReference>
<evidence type="ECO:0000256" key="14">
    <source>
        <dbReference type="SAM" id="Phobius"/>
    </source>
</evidence>
<evidence type="ECO:0000256" key="3">
    <source>
        <dbReference type="ARBA" id="ARBA00012438"/>
    </source>
</evidence>
<feature type="domain" description="CHASE" evidence="19">
    <location>
        <begin position="80"/>
        <end position="298"/>
    </location>
</feature>
<evidence type="ECO:0000256" key="2">
    <source>
        <dbReference type="ARBA" id="ARBA00004370"/>
    </source>
</evidence>
<dbReference type="Pfam" id="PF00072">
    <property type="entry name" value="Response_reg"/>
    <property type="match status" value="1"/>
</dbReference>
<dbReference type="SMART" id="SM01079">
    <property type="entry name" value="CHASE"/>
    <property type="match status" value="1"/>
</dbReference>
<dbReference type="SUPFAM" id="SSF55874">
    <property type="entry name" value="ATPase domain of HSP90 chaperone/DNA topoisomerase II/histidine kinase"/>
    <property type="match status" value="1"/>
</dbReference>
<dbReference type="Gene3D" id="1.10.287.130">
    <property type="match status" value="1"/>
</dbReference>
<dbReference type="SMART" id="SM00387">
    <property type="entry name" value="HATPase_c"/>
    <property type="match status" value="1"/>
</dbReference>
<dbReference type="Pfam" id="PF02518">
    <property type="entry name" value="HATPase_c"/>
    <property type="match status" value="1"/>
</dbReference>
<dbReference type="InterPro" id="IPR000014">
    <property type="entry name" value="PAS"/>
</dbReference>
<keyword evidence="8" id="KW-0418">Kinase</keyword>
<dbReference type="InterPro" id="IPR001610">
    <property type="entry name" value="PAC"/>
</dbReference>
<dbReference type="InterPro" id="IPR011006">
    <property type="entry name" value="CheY-like_superfamily"/>
</dbReference>
<dbReference type="CDD" id="cd00130">
    <property type="entry name" value="PAS"/>
    <property type="match status" value="2"/>
</dbReference>
<dbReference type="GO" id="GO:0006355">
    <property type="term" value="P:regulation of DNA-templated transcription"/>
    <property type="evidence" value="ECO:0007669"/>
    <property type="project" value="InterPro"/>
</dbReference>
<evidence type="ECO:0000256" key="10">
    <source>
        <dbReference type="ARBA" id="ARBA00022989"/>
    </source>
</evidence>
<feature type="domain" description="PAS" evidence="17">
    <location>
        <begin position="482"/>
        <end position="528"/>
    </location>
</feature>
<dbReference type="CDD" id="cd00082">
    <property type="entry name" value="HisKA"/>
    <property type="match status" value="1"/>
</dbReference>
<keyword evidence="5" id="KW-0808">Transferase</keyword>
<dbReference type="Proteomes" id="UP000306585">
    <property type="component" value="Unassembled WGS sequence"/>
</dbReference>
<dbReference type="InterPro" id="IPR004358">
    <property type="entry name" value="Sig_transdc_His_kin-like_C"/>
</dbReference>
<feature type="transmembrane region" description="Helical" evidence="14">
    <location>
        <begin position="12"/>
        <end position="34"/>
    </location>
</feature>
<dbReference type="Gene3D" id="3.30.450.20">
    <property type="entry name" value="PAS domain"/>
    <property type="match status" value="2"/>
</dbReference>
<evidence type="ECO:0000259" key="17">
    <source>
        <dbReference type="PROSITE" id="PS50112"/>
    </source>
</evidence>
<keyword evidence="21" id="KW-1185">Reference proteome</keyword>
<evidence type="ECO:0000256" key="7">
    <source>
        <dbReference type="ARBA" id="ARBA00022741"/>
    </source>
</evidence>
<dbReference type="SMART" id="SM00448">
    <property type="entry name" value="REC"/>
    <property type="match status" value="1"/>
</dbReference>
<evidence type="ECO:0000256" key="1">
    <source>
        <dbReference type="ARBA" id="ARBA00000085"/>
    </source>
</evidence>
<evidence type="ECO:0000313" key="20">
    <source>
        <dbReference type="EMBL" id="TLS65644.1"/>
    </source>
</evidence>
<dbReference type="InterPro" id="IPR013767">
    <property type="entry name" value="PAS_fold"/>
</dbReference>
<dbReference type="Pfam" id="PF03924">
    <property type="entry name" value="CHASE"/>
    <property type="match status" value="1"/>
</dbReference>
<dbReference type="PROSITE" id="PS50839">
    <property type="entry name" value="CHASE"/>
    <property type="match status" value="1"/>
</dbReference>
<evidence type="ECO:0000256" key="13">
    <source>
        <dbReference type="PROSITE-ProRule" id="PRU00169"/>
    </source>
</evidence>
<feature type="modified residue" description="4-aspartylphosphate" evidence="13">
    <location>
        <position position="916"/>
    </location>
</feature>
<keyword evidence="10 14" id="KW-1133">Transmembrane helix</keyword>
<evidence type="ECO:0000259" key="16">
    <source>
        <dbReference type="PROSITE" id="PS50110"/>
    </source>
</evidence>
<reference evidence="20 21" key="1">
    <citation type="journal article" date="2019" name="Appl. Environ. Microbiol.">
        <title>Environmental Evidence and Genomic Insight of Iron-oxidizing Bacteria Preference Towards More Corrosion Resistant Stainless Steel at Higher Salinities.</title>
        <authorList>
            <person name="Garrison C.E."/>
            <person name="Price K.A."/>
            <person name="Field E.K."/>
        </authorList>
    </citation>
    <scope>NUCLEOTIDE SEQUENCE [LARGE SCALE GENOMIC DNA]</scope>
    <source>
        <strain evidence="20 21">P3</strain>
    </source>
</reference>
<evidence type="ECO:0000256" key="5">
    <source>
        <dbReference type="ARBA" id="ARBA00022679"/>
    </source>
</evidence>
<dbReference type="PROSITE" id="PS50113">
    <property type="entry name" value="PAC"/>
    <property type="match status" value="2"/>
</dbReference>
<keyword evidence="6 14" id="KW-0812">Transmembrane</keyword>
<feature type="domain" description="PAC" evidence="18">
    <location>
        <begin position="432"/>
        <end position="485"/>
    </location>
</feature>
<sequence length="983" mass="110728">MPVDMEHYRKGVQPVLIATLIMTVLVSAIIVFSWHQMVDARQQHLNDEFRSDIAEIRVKIAERMTAYSQILKGGRSLFLASSEVTRQEWHTYVSSLQLDKDYRGIQGVGYAMAVTPDQLSSHEAEIRREGFRDYRIWPEGERDLYTAIVYLEPFDWRNQRAFGYDMFAQSTRHEAMARARDSGEPSLSGKVLLVQETNEEPQAGTLLYVPLYRKDVPLETVAQRRDALLGWVYSPYRMDDLIEGMLGSRASDLRLQIYDDNADHADNLLYDSQPNAAGGSLISFNLPLETAGRVWQLRFQALPAYAEAIGIRSLVPEMAGMVLIGLLLIALTWNLFNTQRRASRLAHQLTASLRQSEERWSFALEGSGDGVWDWNISTGKVFFSPRFRQILGLEEGDLEGSMEGWKQRLHAGDVDMVEHELARHLRGESSEYVCEYRIRHRNGRYIWVLGRGRVISYSEDGTPLRLVGTTSDISRRRQAEEKIRLLSQSVHQSGEAIMMTDATGMIEYVNPAFTTITGYSEAEAVGQTPRLLNSGAQSNQLYAALWATISSGRTWHGRIVDRKKDGSFYPAMLTISPISSTGGEITHYVGIQQSLQEYEDMEARFHQSQKMEAIGTLVGGIAHDFNNTLAGITGNLYLARKRVQEQPELYDRLGIIEQLAFRAAAMIKQLLTFSRKSKPEMTPVAIHSFIKETIKLHRISLPENIELKAVVGEGDFVIMGDVNLLQQVMINLLNNARDALDGIEHPAIEVGLERYNADEQFHADHPELAGDQLVHIRVCDNGHGISQTDLAHVFEPFFTTKGVGKGTGLGLSMVYGAIQSHRGVISIESQMEQGTCVHIYLPLMRVRVPQENEDVLRVMHGQGECILLVDDHEETLATHREVLESLNYRVITATNGADAVDIYRKQQGHIDLVVLDVVMPRMGGKEAFWEIRAIDPMARMMFATGYDRGNVQKDPDLADIPVINKPFVVAELSQVIGRLLKRS</sequence>
<comment type="subcellular location">
    <subcellularLocation>
        <location evidence="2">Membrane</location>
    </subcellularLocation>
</comment>
<keyword evidence="9" id="KW-0067">ATP-binding</keyword>
<dbReference type="GO" id="GO:0000155">
    <property type="term" value="F:phosphorelay sensor kinase activity"/>
    <property type="evidence" value="ECO:0007669"/>
    <property type="project" value="InterPro"/>
</dbReference>
<dbReference type="SUPFAM" id="SSF55785">
    <property type="entry name" value="PYP-like sensor domain (PAS domain)"/>
    <property type="match status" value="2"/>
</dbReference>
<dbReference type="EC" id="2.7.13.3" evidence="3"/>
<evidence type="ECO:0000256" key="8">
    <source>
        <dbReference type="ARBA" id="ARBA00022777"/>
    </source>
</evidence>
<dbReference type="InterPro" id="IPR036890">
    <property type="entry name" value="HATPase_C_sf"/>
</dbReference>
<dbReference type="NCBIfam" id="TIGR00229">
    <property type="entry name" value="sensory_box"/>
    <property type="match status" value="2"/>
</dbReference>
<evidence type="ECO:0000259" key="15">
    <source>
        <dbReference type="PROSITE" id="PS50109"/>
    </source>
</evidence>
<dbReference type="GO" id="GO:0005524">
    <property type="term" value="F:ATP binding"/>
    <property type="evidence" value="ECO:0007669"/>
    <property type="project" value="UniProtKB-KW"/>
</dbReference>
<dbReference type="SUPFAM" id="SSF47384">
    <property type="entry name" value="Homodimeric domain of signal transducing histidine kinase"/>
    <property type="match status" value="1"/>
</dbReference>
<dbReference type="PROSITE" id="PS50112">
    <property type="entry name" value="PAS"/>
    <property type="match status" value="2"/>
</dbReference>
<keyword evidence="7" id="KW-0547">Nucleotide-binding</keyword>